<dbReference type="InterPro" id="IPR052350">
    <property type="entry name" value="Metallo-dep_Lactonases"/>
</dbReference>
<dbReference type="Gene3D" id="3.20.20.140">
    <property type="entry name" value="Metal-dependent hydrolases"/>
    <property type="match status" value="1"/>
</dbReference>
<evidence type="ECO:0000256" key="1">
    <source>
        <dbReference type="ARBA" id="ARBA00038310"/>
    </source>
</evidence>
<dbReference type="Proteomes" id="UP000300879">
    <property type="component" value="Chromosome"/>
</dbReference>
<dbReference type="OrthoDB" id="5450317at2"/>
<feature type="domain" description="Amidohydrolase-related" evidence="2">
    <location>
        <begin position="3"/>
        <end position="276"/>
    </location>
</feature>
<dbReference type="InterPro" id="IPR032466">
    <property type="entry name" value="Metal_Hydrolase"/>
</dbReference>
<proteinExistence type="inferred from homology"/>
<name>A0A4P8XPD5_9BACL</name>
<dbReference type="RefSeq" id="WP_138226482.1">
    <property type="nucleotide sequence ID" value="NZ_CP040396.1"/>
</dbReference>
<accession>A0A4P8XPD5</accession>
<dbReference type="Pfam" id="PF04909">
    <property type="entry name" value="Amidohydro_2"/>
    <property type="match status" value="1"/>
</dbReference>
<dbReference type="AlphaFoldDB" id="A0A4P8XPD5"/>
<protein>
    <submittedName>
        <fullName evidence="3">Amidohydrolase 2</fullName>
    </submittedName>
</protein>
<dbReference type="PANTHER" id="PTHR43569">
    <property type="entry name" value="AMIDOHYDROLASE"/>
    <property type="match status" value="1"/>
</dbReference>
<evidence type="ECO:0000259" key="2">
    <source>
        <dbReference type="Pfam" id="PF04909"/>
    </source>
</evidence>
<dbReference type="GO" id="GO:0016787">
    <property type="term" value="F:hydrolase activity"/>
    <property type="evidence" value="ECO:0007669"/>
    <property type="project" value="UniProtKB-KW"/>
</dbReference>
<keyword evidence="4" id="KW-1185">Reference proteome</keyword>
<dbReference type="SUPFAM" id="SSF51556">
    <property type="entry name" value="Metallo-dependent hydrolases"/>
    <property type="match status" value="1"/>
</dbReference>
<keyword evidence="3" id="KW-0378">Hydrolase</keyword>
<organism evidence="3 4">
    <name type="scientific">Paenibacillus algicola</name>
    <dbReference type="NCBI Taxonomy" id="2565926"/>
    <lineage>
        <taxon>Bacteria</taxon>
        <taxon>Bacillati</taxon>
        <taxon>Bacillota</taxon>
        <taxon>Bacilli</taxon>
        <taxon>Bacillales</taxon>
        <taxon>Paenibacillaceae</taxon>
        <taxon>Paenibacillus</taxon>
    </lineage>
</organism>
<dbReference type="KEGG" id="palo:E6C60_2929"/>
<evidence type="ECO:0000313" key="3">
    <source>
        <dbReference type="EMBL" id="QCT03640.1"/>
    </source>
</evidence>
<sequence>MRIDAHQHYWCITRGDYDWITSAIPELYRDFVPSDLIPSLDRHHIDGSIVIQAAPTVEETEYLLSFAGEEESILGVVGWLDIGAENWSKHYHQYRQHYKFKGLRIALQEMEHPEDVLEGQSLRTLQMLAEDRLPLDLLLLPHQLHVAIKLIQAVPGLHAVIDHLAKPNIAAGSWEPWRSEISHISQYPNIYCKLSGMVTEAQHQAWTVDEFEPYITHVLQCFGPDRVMFGSDWPVCLRSASYDEVVNVLQHGIPPHWGDEERSKLFGRNAALFYRLETTHSREGGR</sequence>
<reference evidence="3 4" key="1">
    <citation type="submission" date="2019-05" db="EMBL/GenBank/DDBJ databases">
        <authorList>
            <person name="Chen C."/>
        </authorList>
    </citation>
    <scope>NUCLEOTIDE SEQUENCE [LARGE SCALE GENOMIC DNA]</scope>
    <source>
        <strain evidence="3 4">HB172198</strain>
    </source>
</reference>
<dbReference type="InterPro" id="IPR006680">
    <property type="entry name" value="Amidohydro-rel"/>
</dbReference>
<gene>
    <name evidence="3" type="ORF">E6C60_2929</name>
</gene>
<dbReference type="EMBL" id="CP040396">
    <property type="protein sequence ID" value="QCT03640.1"/>
    <property type="molecule type" value="Genomic_DNA"/>
</dbReference>
<comment type="similarity">
    <text evidence="1">Belongs to the metallo-dependent hydrolases superfamily.</text>
</comment>
<dbReference type="PANTHER" id="PTHR43569:SF2">
    <property type="entry name" value="AMIDOHYDROLASE-RELATED DOMAIN-CONTAINING PROTEIN"/>
    <property type="match status" value="1"/>
</dbReference>
<evidence type="ECO:0000313" key="4">
    <source>
        <dbReference type="Proteomes" id="UP000300879"/>
    </source>
</evidence>